<dbReference type="EMBL" id="OU015430">
    <property type="protein sequence ID" value="CAG4970021.1"/>
    <property type="molecule type" value="Genomic_DNA"/>
</dbReference>
<dbReference type="Gene3D" id="2.40.50.180">
    <property type="entry name" value="CheA-289, Domain 4"/>
    <property type="match status" value="1"/>
</dbReference>
<evidence type="ECO:0000256" key="2">
    <source>
        <dbReference type="ARBA" id="ARBA00021483"/>
    </source>
</evidence>
<evidence type="ECO:0000313" key="7">
    <source>
        <dbReference type="Proteomes" id="UP000680116"/>
    </source>
</evidence>
<gene>
    <name evidence="6" type="primary">cheW</name>
    <name evidence="6" type="ORF">LYB30171_00645</name>
</gene>
<feature type="compositionally biased region" description="Polar residues" evidence="4">
    <location>
        <begin position="1"/>
        <end position="13"/>
    </location>
</feature>
<keyword evidence="3" id="KW-0963">Cytoplasm</keyword>
<dbReference type="CDD" id="cd00732">
    <property type="entry name" value="CheW"/>
    <property type="match status" value="1"/>
</dbReference>
<sequence>MSSFRPDSMTRQPTPGLDGDGASNEFLTFALGEEEYGVDILKVQEIRGYDAVTRLPDAPEYIKGVINLRGVIVPVIDMRLKFRLAADYNPLTVMIVLNVADRVVGIVVDSVSDVVRLSAEQIREVPELGATIDRQFLTGIGTLDERMLILLDIERLMGSSEMGLVAEALAA</sequence>
<organism evidence="6 7">
    <name type="scientific">Novilysobacter luteus</name>
    <dbReference type="NCBI Taxonomy" id="2822368"/>
    <lineage>
        <taxon>Bacteria</taxon>
        <taxon>Pseudomonadati</taxon>
        <taxon>Pseudomonadota</taxon>
        <taxon>Gammaproteobacteria</taxon>
        <taxon>Lysobacterales</taxon>
        <taxon>Lysobacteraceae</taxon>
        <taxon>Novilysobacter</taxon>
    </lineage>
</organism>
<feature type="region of interest" description="Disordered" evidence="4">
    <location>
        <begin position="1"/>
        <end position="21"/>
    </location>
</feature>
<evidence type="ECO:0000256" key="4">
    <source>
        <dbReference type="SAM" id="MobiDB-lite"/>
    </source>
</evidence>
<keyword evidence="7" id="KW-1185">Reference proteome</keyword>
<comment type="subcellular location">
    <subcellularLocation>
        <location evidence="1">Cytoplasm</location>
    </subcellularLocation>
</comment>
<name>A0ABM8UDH0_9GAMM</name>
<dbReference type="Proteomes" id="UP000680116">
    <property type="component" value="Chromosome"/>
</dbReference>
<evidence type="ECO:0000256" key="1">
    <source>
        <dbReference type="ARBA" id="ARBA00004496"/>
    </source>
</evidence>
<accession>A0ABM8UDH0</accession>
<protein>
    <recommendedName>
        <fullName evidence="2">Chemotaxis protein CheW</fullName>
    </recommendedName>
</protein>
<dbReference type="Pfam" id="PF01584">
    <property type="entry name" value="CheW"/>
    <property type="match status" value="1"/>
</dbReference>
<dbReference type="InterPro" id="IPR002545">
    <property type="entry name" value="CheW-lke_dom"/>
</dbReference>
<dbReference type="Gene3D" id="2.30.30.40">
    <property type="entry name" value="SH3 Domains"/>
    <property type="match status" value="1"/>
</dbReference>
<dbReference type="InterPro" id="IPR036061">
    <property type="entry name" value="CheW-like_dom_sf"/>
</dbReference>
<evidence type="ECO:0000259" key="5">
    <source>
        <dbReference type="PROSITE" id="PS50851"/>
    </source>
</evidence>
<dbReference type="PROSITE" id="PS50851">
    <property type="entry name" value="CHEW"/>
    <property type="match status" value="1"/>
</dbReference>
<feature type="domain" description="CheW-like" evidence="5">
    <location>
        <begin position="23"/>
        <end position="162"/>
    </location>
</feature>
<evidence type="ECO:0000313" key="6">
    <source>
        <dbReference type="EMBL" id="CAG4970021.1"/>
    </source>
</evidence>
<dbReference type="PANTHER" id="PTHR22617">
    <property type="entry name" value="CHEMOTAXIS SENSOR HISTIDINE KINASE-RELATED"/>
    <property type="match status" value="1"/>
</dbReference>
<dbReference type="InterPro" id="IPR039315">
    <property type="entry name" value="CheW"/>
</dbReference>
<dbReference type="PANTHER" id="PTHR22617:SF45">
    <property type="entry name" value="CHEMOTAXIS PROTEIN CHEW"/>
    <property type="match status" value="1"/>
</dbReference>
<reference evidence="6 7" key="1">
    <citation type="submission" date="2021-04" db="EMBL/GenBank/DDBJ databases">
        <authorList>
            <person name="Rodrigo-Torres L."/>
            <person name="Arahal R. D."/>
            <person name="Lucena T."/>
        </authorList>
    </citation>
    <scope>NUCLEOTIDE SEQUENCE [LARGE SCALE GENOMIC DNA]</scope>
    <source>
        <strain evidence="6 7">CECT 30171</strain>
    </source>
</reference>
<evidence type="ECO:0000256" key="3">
    <source>
        <dbReference type="ARBA" id="ARBA00022490"/>
    </source>
</evidence>
<dbReference type="SUPFAM" id="SSF50341">
    <property type="entry name" value="CheW-like"/>
    <property type="match status" value="1"/>
</dbReference>
<dbReference type="SMART" id="SM00260">
    <property type="entry name" value="CheW"/>
    <property type="match status" value="1"/>
</dbReference>
<proteinExistence type="predicted"/>